<dbReference type="EMBL" id="QQWD01000017">
    <property type="protein sequence ID" value="REJ50684.1"/>
    <property type="molecule type" value="Genomic_DNA"/>
</dbReference>
<evidence type="ECO:0000313" key="2">
    <source>
        <dbReference type="EMBL" id="REJ50684.1"/>
    </source>
</evidence>
<feature type="transmembrane region" description="Helical" evidence="1">
    <location>
        <begin position="12"/>
        <end position="32"/>
    </location>
</feature>
<evidence type="ECO:0000313" key="3">
    <source>
        <dbReference type="Proteomes" id="UP000257002"/>
    </source>
</evidence>
<protein>
    <submittedName>
        <fullName evidence="2">Uncharacterized protein</fullName>
    </submittedName>
</protein>
<evidence type="ECO:0000256" key="1">
    <source>
        <dbReference type="SAM" id="Phobius"/>
    </source>
</evidence>
<dbReference type="AlphaFoldDB" id="A0A3E0LTA1"/>
<keyword evidence="1" id="KW-0472">Membrane</keyword>
<gene>
    <name evidence="2" type="ORF">DWQ51_14965</name>
</gene>
<dbReference type="Proteomes" id="UP000257002">
    <property type="component" value="Unassembled WGS sequence"/>
</dbReference>
<keyword evidence="1" id="KW-1133">Transmembrane helix</keyword>
<comment type="caution">
    <text evidence="2">The sequence shown here is derived from an EMBL/GenBank/DDBJ whole genome shotgun (WGS) entry which is preliminary data.</text>
</comment>
<name>A0A3E0LTA1_9CHRO</name>
<organism evidence="2 3">
    <name type="scientific">Microcystis wesenbergii TW10</name>
    <dbReference type="NCBI Taxonomy" id="2060474"/>
    <lineage>
        <taxon>Bacteria</taxon>
        <taxon>Bacillati</taxon>
        <taxon>Cyanobacteriota</taxon>
        <taxon>Cyanophyceae</taxon>
        <taxon>Oscillatoriophycideae</taxon>
        <taxon>Chroococcales</taxon>
        <taxon>Microcystaceae</taxon>
        <taxon>Microcystis</taxon>
    </lineage>
</organism>
<proteinExistence type="predicted"/>
<keyword evidence="1" id="KW-0812">Transmembrane</keyword>
<reference evidence="2 3" key="1">
    <citation type="submission" date="2017-10" db="EMBL/GenBank/DDBJ databases">
        <title>A large-scale comparative metagenomic study reveals the eutrophication-driven functional interactions in six Microcystis-epibionts communities.</title>
        <authorList>
            <person name="Li Q."/>
            <person name="Lin F."/>
        </authorList>
    </citation>
    <scope>NUCLEOTIDE SEQUENCE [LARGE SCALE GENOMIC DNA]</scope>
    <source>
        <strain evidence="2">TW10</strain>
    </source>
</reference>
<accession>A0A3E0LTA1</accession>
<sequence length="104" mass="12232">MQRKRPVIVRVEFYNFLSYYLFTVNACLAFAAQQLDHAELLASTALSSINPSVEKKLFEEISFSKRMIKNTSEEINCIRAKLQRERESCKKKEYEDFITIRAED</sequence>